<dbReference type="PANTHER" id="PTHR37744:SF1">
    <property type="entry name" value="STAR LIPID TRANSFER-LIKE PROTEIN"/>
    <property type="match status" value="1"/>
</dbReference>
<keyword evidence="1" id="KW-0812">Transmembrane</keyword>
<reference key="1">
    <citation type="journal article" date="2000" name="Nature">
        <title>Sequence and analysis of chromosome 3 of the plant Arabidopsis thaliana.</title>
        <authorList>
            <consortium name="European Union Chromosome 3 Arabidopsis Sequencing Consortium"/>
            <consortium name="Institute for Genomic Research"/>
            <consortium name="Kazusa DNA Research Institute"/>
            <person name="Salanoubat M."/>
            <person name="Lemcke K."/>
            <person name="Rieger M."/>
            <person name="Ansorge W."/>
            <person name="Unseld M."/>
            <person name="Fartmann B."/>
            <person name="Valle G."/>
            <person name="Blocker H."/>
            <person name="Perez-Alonso M."/>
            <person name="Obermaier B."/>
            <person name="Delseny M."/>
            <person name="Boutry M."/>
            <person name="Grivell L.A."/>
            <person name="Mache R."/>
            <person name="Puigdomenech P."/>
            <person name="De Simone V."/>
            <person name="Choisne N."/>
            <person name="Artiguenave F."/>
            <person name="Robert C."/>
            <person name="Brottier P."/>
            <person name="Wincker P."/>
            <person name="Cattolico L."/>
            <person name="Weissenbach J."/>
            <person name="Saurin W."/>
            <person name="Quetier F."/>
            <person name="Schafer M."/>
            <person name="Muller-Auer S."/>
            <person name="Gabel C."/>
            <person name="Fuchs M."/>
            <person name="Benes V."/>
            <person name="Wurmbach E."/>
            <person name="Drzonek H."/>
            <person name="Erfle H."/>
            <person name="Jordan N."/>
            <person name="Bangert S."/>
            <person name="Wiedelmann R."/>
            <person name="Kranz H."/>
            <person name="Voss H."/>
            <person name="Holland R."/>
            <person name="Brandt P."/>
            <person name="Nyakatura G."/>
            <person name="Vezzi A."/>
            <person name="D'Angelo M."/>
            <person name="Pallavicini A."/>
            <person name="Toppo S."/>
            <person name="Simionati B."/>
            <person name="Conrad A."/>
            <person name="Hornischer K."/>
            <person name="Kauer G."/>
            <person name="Lohnert T.H."/>
            <person name="Nordsiek G."/>
            <person name="Reichelt J."/>
            <person name="Scharfe M."/>
            <person name="Schon O."/>
            <person name="Bargues M."/>
            <person name="Terol J."/>
            <person name="Climent J."/>
            <person name="Navarro P."/>
            <person name="Collado C."/>
            <person name="Perez-Perez A."/>
            <person name="Ottenwalder B."/>
            <person name="Duchemin D."/>
            <person name="Cooke R."/>
            <person name="Laudie M."/>
            <person name="Berger-Llauro C."/>
            <person name="Purnelle B."/>
            <person name="Masuy D."/>
            <person name="de Haan M."/>
            <person name="Maarse A.C."/>
            <person name="Alcaraz J.P."/>
            <person name="Cottet A."/>
            <person name="Casacuberta E."/>
            <person name="Monfort A."/>
            <person name="Argiriou A."/>
            <person name="flores M."/>
            <person name="Liguori R."/>
            <person name="Vitale D."/>
            <person name="Mannhaupt G."/>
            <person name="Haase D."/>
            <person name="Schoof H."/>
            <person name="Rudd S."/>
            <person name="Zaccaria P."/>
            <person name="Mewes H.W."/>
            <person name="Mayer K.F."/>
            <person name="Kaul S."/>
            <person name="Town C.D."/>
            <person name="Koo H.L."/>
            <person name="Tallon L.J."/>
            <person name="Jenkins J."/>
            <person name="Rooney T."/>
            <person name="Rizzo M."/>
            <person name="Walts A."/>
            <person name="Utterback T."/>
            <person name="Fujii C.Y."/>
            <person name="Shea T.P."/>
            <person name="Creasy T.H."/>
            <person name="Haas B."/>
            <person name="Maiti R."/>
            <person name="Wu D."/>
            <person name="Peterson J."/>
            <person name="Van Aken S."/>
            <person name="Pai G."/>
            <person name="Militscher J."/>
            <person name="Sellers P."/>
            <person name="Gill J.E."/>
            <person name="Feldblyum T.V."/>
            <person name="Preuss D."/>
            <person name="Lin X."/>
            <person name="Nierman W.C."/>
            <person name="Salzberg S.L."/>
            <person name="White O."/>
            <person name="Venter J.C."/>
            <person name="Fraser C.M."/>
            <person name="Kaneko T."/>
            <person name="Nakamura Y."/>
            <person name="Sato S."/>
            <person name="Kato T."/>
            <person name="Asamizu E."/>
            <person name="Sasamoto S."/>
            <person name="Kimura T."/>
            <person name="Idesawa K."/>
            <person name="Kawashima K."/>
            <person name="Kishida Y."/>
            <person name="Kiyokawa C."/>
            <person name="Kohara M."/>
            <person name="Matsumoto M."/>
            <person name="Matsuno A."/>
            <person name="Muraki A."/>
            <person name="Nakayama S."/>
            <person name="Nakazaki N."/>
            <person name="Shinpo S."/>
            <person name="Takeuchi C."/>
            <person name="Wada T."/>
            <person name="Watanabe A."/>
            <person name="Yamada M."/>
            <person name="Yasuda M."/>
            <person name="Tabata S."/>
        </authorList>
    </citation>
    <scope>NUCLEOTIDE SEQUENCE [LARGE SCALE GENOMIC DNA]</scope>
    <source>
        <strain>cv. Columbia</strain>
    </source>
</reference>
<evidence type="ECO:0000313" key="2">
    <source>
        <dbReference type="EMBL" id="CAB81834.1"/>
    </source>
</evidence>
<feature type="transmembrane region" description="Helical" evidence="1">
    <location>
        <begin position="22"/>
        <end position="40"/>
    </location>
</feature>
<keyword evidence="1" id="KW-1133">Transmembrane helix</keyword>
<proteinExistence type="predicted"/>
<gene>
    <name evidence="2" type="primary">T8B10_140</name>
</gene>
<dbReference type="PANTHER" id="PTHR37744">
    <property type="entry name" value="STAR LIPID TRANSFER-LIKE PROTEIN"/>
    <property type="match status" value="1"/>
</dbReference>
<dbReference type="EMBL" id="AL138646">
    <property type="protein sequence ID" value="CAB81834.1"/>
    <property type="molecule type" value="Genomic_DNA"/>
</dbReference>
<dbReference type="ExpressionAtlas" id="Q9M211">
    <property type="expression patterns" value="baseline and differential"/>
</dbReference>
<name>Q9M211_ARATH</name>
<accession>Q9M211</accession>
<reference evidence="2" key="3">
    <citation type="submission" date="2000-03" db="EMBL/GenBank/DDBJ databases">
        <authorList>
            <person name="EU Arabidopsis sequencing project"/>
        </authorList>
    </citation>
    <scope>NUCLEOTIDE SEQUENCE</scope>
</reference>
<organism evidence="2">
    <name type="scientific">Arabidopsis thaliana</name>
    <name type="common">Mouse-ear cress</name>
    <dbReference type="NCBI Taxonomy" id="3702"/>
    <lineage>
        <taxon>Eukaryota</taxon>
        <taxon>Viridiplantae</taxon>
        <taxon>Streptophyta</taxon>
        <taxon>Embryophyta</taxon>
        <taxon>Tracheophyta</taxon>
        <taxon>Spermatophyta</taxon>
        <taxon>Magnoliopsida</taxon>
        <taxon>eudicotyledons</taxon>
        <taxon>Gunneridae</taxon>
        <taxon>Pentapetalae</taxon>
        <taxon>rosids</taxon>
        <taxon>malvids</taxon>
        <taxon>Brassicales</taxon>
        <taxon>Brassicaceae</taxon>
        <taxon>Camelineae</taxon>
        <taxon>Arabidopsis</taxon>
    </lineage>
</organism>
<protein>
    <submittedName>
        <fullName evidence="2">Uncharacterized protein T8B10_140</fullName>
    </submittedName>
</protein>
<feature type="transmembrane region" description="Helical" evidence="1">
    <location>
        <begin position="52"/>
        <end position="73"/>
    </location>
</feature>
<keyword evidence="1" id="KW-0472">Membrane</keyword>
<dbReference type="TAIR" id="AT3G60480"/>
<reference evidence="2" key="2">
    <citation type="submission" date="2000-02" db="EMBL/GenBank/DDBJ databases">
        <authorList>
            <person name="Rieger M."/>
            <person name="Mueller-Auer S."/>
            <person name="Zipp M."/>
            <person name="Schaefer M."/>
            <person name="Mewes H.W."/>
            <person name="Lemcke K."/>
            <person name="Mayer K.F.X."/>
            <person name="Quetier F."/>
            <person name="Salanoubat M."/>
        </authorList>
    </citation>
    <scope>NUCLEOTIDE SEQUENCE</scope>
</reference>
<sequence>MEEQNAGTGAGESSLLDGSGHWWWALGSGAQIMWGIRLIRRGYAGDVRLMPLKAFGVASLFVGSLATSSVALVRATGIHTVQDAIDLGANIRTNLGVTPQIPDKQITERRVIYHEQIELEALSELL</sequence>
<dbReference type="AlphaFoldDB" id="Q9M211"/>
<dbReference type="PIR" id="T47859">
    <property type="entry name" value="T47859"/>
</dbReference>
<evidence type="ECO:0000256" key="1">
    <source>
        <dbReference type="SAM" id="Phobius"/>
    </source>
</evidence>